<organism evidence="2 3">
    <name type="scientific">Hymenobacter montanus</name>
    <dbReference type="NCBI Taxonomy" id="2771359"/>
    <lineage>
        <taxon>Bacteria</taxon>
        <taxon>Pseudomonadati</taxon>
        <taxon>Bacteroidota</taxon>
        <taxon>Cytophagia</taxon>
        <taxon>Cytophagales</taxon>
        <taxon>Hymenobacteraceae</taxon>
        <taxon>Hymenobacter</taxon>
    </lineage>
</organism>
<dbReference type="RefSeq" id="WP_191004795.1">
    <property type="nucleotide sequence ID" value="NZ_JACXAD010000008.1"/>
</dbReference>
<comment type="caution">
    <text evidence="2">The sequence shown here is derived from an EMBL/GenBank/DDBJ whole genome shotgun (WGS) entry which is preliminary data.</text>
</comment>
<dbReference type="Proteomes" id="UP000612233">
    <property type="component" value="Unassembled WGS sequence"/>
</dbReference>
<gene>
    <name evidence="2" type="ORF">IC235_08730</name>
</gene>
<reference evidence="2" key="1">
    <citation type="submission" date="2020-09" db="EMBL/GenBank/DDBJ databases">
        <authorList>
            <person name="Kim M.K."/>
        </authorList>
    </citation>
    <scope>NUCLEOTIDE SEQUENCE</scope>
    <source>
        <strain evidence="2">BT664</strain>
    </source>
</reference>
<feature type="signal peptide" evidence="1">
    <location>
        <begin position="1"/>
        <end position="19"/>
    </location>
</feature>
<accession>A0A927BC06</accession>
<dbReference type="EMBL" id="JACXAD010000008">
    <property type="protein sequence ID" value="MBD2767976.1"/>
    <property type="molecule type" value="Genomic_DNA"/>
</dbReference>
<evidence type="ECO:0000313" key="3">
    <source>
        <dbReference type="Proteomes" id="UP000612233"/>
    </source>
</evidence>
<dbReference type="AlphaFoldDB" id="A0A927BC06"/>
<evidence type="ECO:0000313" key="2">
    <source>
        <dbReference type="EMBL" id="MBD2767976.1"/>
    </source>
</evidence>
<keyword evidence="3" id="KW-1185">Reference proteome</keyword>
<name>A0A927BC06_9BACT</name>
<evidence type="ECO:0008006" key="4">
    <source>
        <dbReference type="Google" id="ProtNLM"/>
    </source>
</evidence>
<keyword evidence="1" id="KW-0732">Signal</keyword>
<sequence>MKKIVLGAGLTLLSVAACAQSTPPAGNNPEEVKTLFGSGTRPRFFAAGTFHYSSLAGRDAWSLGGRTGVVLNRTFALSLGGSFLTDNHYRNSNAWTSASNQLTVAYGGLYLEPLLPTTGLVHLAFPVLIGGGAASSRDWDYPTPGATHFHSDGFFIVEPGVNVEVNLTRFLIVGLGATYRYAPNFKLPGVSDTALNSFTTGLTLKVGNF</sequence>
<evidence type="ECO:0000256" key="1">
    <source>
        <dbReference type="SAM" id="SignalP"/>
    </source>
</evidence>
<protein>
    <recommendedName>
        <fullName evidence="4">Outer membrane protein beta-barrel domain-containing protein</fullName>
    </recommendedName>
</protein>
<feature type="chain" id="PRO_5037886673" description="Outer membrane protein beta-barrel domain-containing protein" evidence="1">
    <location>
        <begin position="20"/>
        <end position="209"/>
    </location>
</feature>
<dbReference type="PROSITE" id="PS51257">
    <property type="entry name" value="PROKAR_LIPOPROTEIN"/>
    <property type="match status" value="1"/>
</dbReference>
<proteinExistence type="predicted"/>